<keyword evidence="2" id="KW-0472">Membrane</keyword>
<keyword evidence="1" id="KW-0175">Coiled coil</keyword>
<evidence type="ECO:0000256" key="2">
    <source>
        <dbReference type="SAM" id="Phobius"/>
    </source>
</evidence>
<name>A0A6J5NDU7_9CAUD</name>
<accession>A0A6J5NDU7</accession>
<protein>
    <submittedName>
        <fullName evidence="3">Uncharacterized protein</fullName>
    </submittedName>
</protein>
<dbReference type="EMBL" id="LR796597">
    <property type="protein sequence ID" value="CAB4153669.1"/>
    <property type="molecule type" value="Genomic_DNA"/>
</dbReference>
<keyword evidence="2" id="KW-1133">Transmembrane helix</keyword>
<sequence length="122" mass="14286">MVKLNSLQKNLLVVVALVLITSVIWMMLCKRMIVERPVEVIQKEVVQNDSMIDVLTGQNIALKNEIHNLNLEIKTYRKLLDKNKKQYDKEIDFIDGLDADEQLLLLAKNIDSIRYKYMYFGE</sequence>
<evidence type="ECO:0000256" key="1">
    <source>
        <dbReference type="SAM" id="Coils"/>
    </source>
</evidence>
<feature type="coiled-coil region" evidence="1">
    <location>
        <begin position="52"/>
        <end position="86"/>
    </location>
</feature>
<evidence type="ECO:0000313" key="3">
    <source>
        <dbReference type="EMBL" id="CAB4153669.1"/>
    </source>
</evidence>
<feature type="transmembrane region" description="Helical" evidence="2">
    <location>
        <begin position="12"/>
        <end position="29"/>
    </location>
</feature>
<reference evidence="3" key="1">
    <citation type="submission" date="2020-04" db="EMBL/GenBank/DDBJ databases">
        <authorList>
            <person name="Chiriac C."/>
            <person name="Salcher M."/>
            <person name="Ghai R."/>
            <person name="Kavagutti S V."/>
        </authorList>
    </citation>
    <scope>NUCLEOTIDE SEQUENCE</scope>
</reference>
<gene>
    <name evidence="3" type="ORF">UFOVP636_17</name>
</gene>
<proteinExistence type="predicted"/>
<keyword evidence="2" id="KW-0812">Transmembrane</keyword>
<organism evidence="3">
    <name type="scientific">uncultured Caudovirales phage</name>
    <dbReference type="NCBI Taxonomy" id="2100421"/>
    <lineage>
        <taxon>Viruses</taxon>
        <taxon>Duplodnaviria</taxon>
        <taxon>Heunggongvirae</taxon>
        <taxon>Uroviricota</taxon>
        <taxon>Caudoviricetes</taxon>
        <taxon>Peduoviridae</taxon>
        <taxon>Maltschvirus</taxon>
        <taxon>Maltschvirus maltsch</taxon>
    </lineage>
</organism>